<dbReference type="PIRSF" id="PIRSF006060">
    <property type="entry name" value="AA_transporter"/>
    <property type="match status" value="1"/>
</dbReference>
<accession>A0A9X2A0R6</accession>
<evidence type="ECO:0000313" key="7">
    <source>
        <dbReference type="EMBL" id="MCG5077481.1"/>
    </source>
</evidence>
<keyword evidence="4 6" id="KW-1133">Transmembrane helix</keyword>
<reference evidence="7" key="1">
    <citation type="submission" date="2022-01" db="EMBL/GenBank/DDBJ databases">
        <title>Genome sequence and assembly of Parabukholderia sp. RG36.</title>
        <authorList>
            <person name="Chhetri G."/>
        </authorList>
    </citation>
    <scope>NUCLEOTIDE SEQUENCE</scope>
    <source>
        <strain evidence="7">RG36</strain>
    </source>
</reference>
<evidence type="ECO:0000256" key="3">
    <source>
        <dbReference type="ARBA" id="ARBA00022692"/>
    </source>
</evidence>
<evidence type="ECO:0000256" key="4">
    <source>
        <dbReference type="ARBA" id="ARBA00022989"/>
    </source>
</evidence>
<evidence type="ECO:0000256" key="5">
    <source>
        <dbReference type="ARBA" id="ARBA00023136"/>
    </source>
</evidence>
<feature type="transmembrane region" description="Helical" evidence="6">
    <location>
        <begin position="501"/>
        <end position="520"/>
    </location>
</feature>
<evidence type="ECO:0000256" key="1">
    <source>
        <dbReference type="ARBA" id="ARBA00004651"/>
    </source>
</evidence>
<dbReference type="EMBL" id="JAKLJA010000036">
    <property type="protein sequence ID" value="MCG5077481.1"/>
    <property type="molecule type" value="Genomic_DNA"/>
</dbReference>
<evidence type="ECO:0000313" key="8">
    <source>
        <dbReference type="Proteomes" id="UP001139308"/>
    </source>
</evidence>
<keyword evidence="2" id="KW-1003">Cell membrane</keyword>
<feature type="transmembrane region" description="Helical" evidence="6">
    <location>
        <begin position="261"/>
        <end position="280"/>
    </location>
</feature>
<protein>
    <submittedName>
        <fullName evidence="7">APC family permease</fullName>
    </submittedName>
</protein>
<feature type="transmembrane region" description="Helical" evidence="6">
    <location>
        <begin position="98"/>
        <end position="118"/>
    </location>
</feature>
<sequence>MHRAISWKGAFWAASGVPALVLFNIGALASTVGQPAWLIWIVSILMGFIQCFTYAEIAGLFPHKSGGASVYGAIAWVRYSKFIAPISVWCNWYAWSPVLALGTGLAAGYILTTLFPAHSAINTWSLTLLHLDFVEHGLTLRINSMAILAALILLITFAIQHRGISQAARTQMILGISSLLPLVLIGIVPIMSGDMPSSHFLPLLPLARDASGHVGFGHYNLAGITLMAGGLFMAGWATYGFETAVCYTSEFKDPKRDTVRAIVYSGLLCIAIFTLVPLAFQGSLGLDKLLDPGLYDGTAVGVVMAKMIGGGAIVTNVVVAMLVLSLVLAVMTSMMGSSRTLYQGAVDGWLPRYLAHVNEHGAPTAAMWTDLAFNLVLLMLSDNIMLLAIGNVGYLIFNFLNLQAGWIHRLDRGNWPRLYRARGWLLALGAIFGFLNLAFMGMGADIWGPGTLRNGLVFTCLIVPVFLFRHYVQDRGKFPASFSRDIDLVNRAGTRRPWQPYAALVLAALVVAVTHHLAVLP</sequence>
<feature type="transmembrane region" description="Helical" evidence="6">
    <location>
        <begin position="221"/>
        <end position="241"/>
    </location>
</feature>
<keyword evidence="5 6" id="KW-0472">Membrane</keyword>
<comment type="subcellular location">
    <subcellularLocation>
        <location evidence="1">Cell membrane</location>
        <topology evidence="1">Multi-pass membrane protein</topology>
    </subcellularLocation>
</comment>
<gene>
    <name evidence="7" type="ORF">L5014_29755</name>
</gene>
<dbReference type="PANTHER" id="PTHR42770">
    <property type="entry name" value="AMINO ACID TRANSPORTER-RELATED"/>
    <property type="match status" value="1"/>
</dbReference>
<organism evidence="7 8">
    <name type="scientific">Paraburkholderia tagetis</name>
    <dbReference type="NCBI Taxonomy" id="2913261"/>
    <lineage>
        <taxon>Bacteria</taxon>
        <taxon>Pseudomonadati</taxon>
        <taxon>Pseudomonadota</taxon>
        <taxon>Betaproteobacteria</taxon>
        <taxon>Burkholderiales</taxon>
        <taxon>Burkholderiaceae</taxon>
        <taxon>Paraburkholderia</taxon>
    </lineage>
</organism>
<keyword evidence="8" id="KW-1185">Reference proteome</keyword>
<dbReference type="Gene3D" id="1.20.1740.10">
    <property type="entry name" value="Amino acid/polyamine transporter I"/>
    <property type="match status" value="1"/>
</dbReference>
<evidence type="ECO:0000256" key="6">
    <source>
        <dbReference type="SAM" id="Phobius"/>
    </source>
</evidence>
<dbReference type="RefSeq" id="WP_238467390.1">
    <property type="nucleotide sequence ID" value="NZ_JAKLJA010000036.1"/>
</dbReference>
<feature type="transmembrane region" description="Helical" evidence="6">
    <location>
        <begin position="171"/>
        <end position="191"/>
    </location>
</feature>
<dbReference type="Proteomes" id="UP001139308">
    <property type="component" value="Unassembled WGS sequence"/>
</dbReference>
<feature type="transmembrane region" description="Helical" evidence="6">
    <location>
        <begin position="455"/>
        <end position="472"/>
    </location>
</feature>
<feature type="transmembrane region" description="Helical" evidence="6">
    <location>
        <begin position="138"/>
        <end position="159"/>
    </location>
</feature>
<evidence type="ECO:0000256" key="2">
    <source>
        <dbReference type="ARBA" id="ARBA00022475"/>
    </source>
</evidence>
<name>A0A9X2A0R6_9BURK</name>
<feature type="transmembrane region" description="Helical" evidence="6">
    <location>
        <begin position="384"/>
        <end position="402"/>
    </location>
</feature>
<feature type="transmembrane region" description="Helical" evidence="6">
    <location>
        <begin position="12"/>
        <end position="31"/>
    </location>
</feature>
<dbReference type="Pfam" id="PF13520">
    <property type="entry name" value="AA_permease_2"/>
    <property type="match status" value="1"/>
</dbReference>
<dbReference type="PANTHER" id="PTHR42770:SF11">
    <property type="entry name" value="INNER MEMBRANE TRANSPORT PROTEIN YBAT"/>
    <property type="match status" value="1"/>
</dbReference>
<feature type="transmembrane region" description="Helical" evidence="6">
    <location>
        <begin position="423"/>
        <end position="443"/>
    </location>
</feature>
<dbReference type="GO" id="GO:0022857">
    <property type="term" value="F:transmembrane transporter activity"/>
    <property type="evidence" value="ECO:0007669"/>
    <property type="project" value="InterPro"/>
</dbReference>
<feature type="transmembrane region" description="Helical" evidence="6">
    <location>
        <begin position="300"/>
        <end position="330"/>
    </location>
</feature>
<feature type="transmembrane region" description="Helical" evidence="6">
    <location>
        <begin position="37"/>
        <end position="55"/>
    </location>
</feature>
<dbReference type="InterPro" id="IPR002293">
    <property type="entry name" value="AA/rel_permease1"/>
</dbReference>
<dbReference type="InterPro" id="IPR050367">
    <property type="entry name" value="APC_superfamily"/>
</dbReference>
<comment type="caution">
    <text evidence="7">The sequence shown here is derived from an EMBL/GenBank/DDBJ whole genome shotgun (WGS) entry which is preliminary data.</text>
</comment>
<proteinExistence type="predicted"/>
<dbReference type="GO" id="GO:0005886">
    <property type="term" value="C:plasma membrane"/>
    <property type="evidence" value="ECO:0007669"/>
    <property type="project" value="UniProtKB-SubCell"/>
</dbReference>
<keyword evidence="3 6" id="KW-0812">Transmembrane</keyword>
<dbReference type="AlphaFoldDB" id="A0A9X2A0R6"/>